<reference evidence="1" key="1">
    <citation type="submission" date="2023-04" db="EMBL/GenBank/DDBJ databases">
        <title>Draft Genome sequencing of Naganishia species isolated from polar environments using Oxford Nanopore Technology.</title>
        <authorList>
            <person name="Leo P."/>
            <person name="Venkateswaran K."/>
        </authorList>
    </citation>
    <scope>NUCLEOTIDE SEQUENCE</scope>
    <source>
        <strain evidence="1">MNA-CCFEE 5261</strain>
    </source>
</reference>
<evidence type="ECO:0000313" key="1">
    <source>
        <dbReference type="EMBL" id="KAJ9113915.1"/>
    </source>
</evidence>
<sequence>MLLIITGRQYDAVNEPKSWRDAAKLYQMMDKYQLDGHQPWFSELCGRWVKEAPLEALFIACNRPSIDTTLARYAIEDGMSQKSPAELFDTRYFRYYWEITARWMMAPPNTTLQFGLDLGFKGLLTYNLTFADIRDYAPGKGTSAEVQDRSPPRWRELAINFVDNARRVEQQM</sequence>
<gene>
    <name evidence="1" type="ORF">QFC19_000109</name>
</gene>
<proteinExistence type="predicted"/>
<dbReference type="Proteomes" id="UP001241377">
    <property type="component" value="Unassembled WGS sequence"/>
</dbReference>
<comment type="caution">
    <text evidence="1">The sequence shown here is derived from an EMBL/GenBank/DDBJ whole genome shotgun (WGS) entry which is preliminary data.</text>
</comment>
<protein>
    <submittedName>
        <fullName evidence="1">Uncharacterized protein</fullName>
    </submittedName>
</protein>
<keyword evidence="2" id="KW-1185">Reference proteome</keyword>
<dbReference type="EMBL" id="JASBWR010000001">
    <property type="protein sequence ID" value="KAJ9113915.1"/>
    <property type="molecule type" value="Genomic_DNA"/>
</dbReference>
<accession>A0ACC2WRI4</accession>
<name>A0ACC2WRI4_9TREE</name>
<evidence type="ECO:0000313" key="2">
    <source>
        <dbReference type="Proteomes" id="UP001241377"/>
    </source>
</evidence>
<organism evidence="1 2">
    <name type="scientific">Naganishia cerealis</name>
    <dbReference type="NCBI Taxonomy" id="610337"/>
    <lineage>
        <taxon>Eukaryota</taxon>
        <taxon>Fungi</taxon>
        <taxon>Dikarya</taxon>
        <taxon>Basidiomycota</taxon>
        <taxon>Agaricomycotina</taxon>
        <taxon>Tremellomycetes</taxon>
        <taxon>Filobasidiales</taxon>
        <taxon>Filobasidiaceae</taxon>
        <taxon>Naganishia</taxon>
    </lineage>
</organism>